<accession>A0A6C2UTG1</accession>
<dbReference type="EMBL" id="CAAHFH010000004">
    <property type="protein sequence ID" value="VGO23449.1"/>
    <property type="molecule type" value="Genomic_DNA"/>
</dbReference>
<dbReference type="AlphaFoldDB" id="A0A6C2UTG1"/>
<name>A0A6C2UTG1_9BACT</name>
<organism evidence="1 2">
    <name type="scientific">Pontiella sulfatireligans</name>
    <dbReference type="NCBI Taxonomy" id="2750658"/>
    <lineage>
        <taxon>Bacteria</taxon>
        <taxon>Pseudomonadati</taxon>
        <taxon>Kiritimatiellota</taxon>
        <taxon>Kiritimatiellia</taxon>
        <taxon>Kiritimatiellales</taxon>
        <taxon>Pontiellaceae</taxon>
        <taxon>Pontiella</taxon>
    </lineage>
</organism>
<keyword evidence="2" id="KW-1185">Reference proteome</keyword>
<dbReference type="Pfam" id="PF06897">
    <property type="entry name" value="DUF1269"/>
    <property type="match status" value="1"/>
</dbReference>
<gene>
    <name evidence="1" type="ORF">SCARR_05556</name>
</gene>
<proteinExistence type="predicted"/>
<evidence type="ECO:0000313" key="2">
    <source>
        <dbReference type="Proteomes" id="UP000346198"/>
    </source>
</evidence>
<reference evidence="1 2" key="1">
    <citation type="submission" date="2019-04" db="EMBL/GenBank/DDBJ databases">
        <authorList>
            <person name="Van Vliet M D."/>
        </authorList>
    </citation>
    <scope>NUCLEOTIDE SEQUENCE [LARGE SCALE GENOMIC DNA]</scope>
    <source>
        <strain evidence="1 2">F21</strain>
    </source>
</reference>
<dbReference type="RefSeq" id="WP_136065840.1">
    <property type="nucleotide sequence ID" value="NZ_CAAHFH010000004.1"/>
</dbReference>
<dbReference type="InterPro" id="IPR009200">
    <property type="entry name" value="DUF1269_membrane"/>
</dbReference>
<dbReference type="Proteomes" id="UP000346198">
    <property type="component" value="Unassembled WGS sequence"/>
</dbReference>
<protein>
    <submittedName>
        <fullName evidence="1">Uncharacterized protein</fullName>
    </submittedName>
</protein>
<sequence>MNELIVAGYPSPHAALLAESTLSRLQAELSISCSDVAVLSRVTEDMTTIRESIRLNKKNGGDRGFWKRFARLLFPPLDDTVELSSIQAKLNSIGIDETAQKRIEEALPMGSTGVLVLTNDRSGERVAGMLSGFQGTLLRIRLLDEDPRLKLQETSSLKTTQTPFPAPNTG</sequence>
<evidence type="ECO:0000313" key="1">
    <source>
        <dbReference type="EMBL" id="VGO23449.1"/>
    </source>
</evidence>